<feature type="binding site" evidence="17">
    <location>
        <position position="83"/>
    </location>
    <ligand>
        <name>a ubiquinone</name>
        <dbReference type="ChEBI" id="CHEBI:16389"/>
    </ligand>
</feature>
<feature type="transmembrane region" description="Helical" evidence="19">
    <location>
        <begin position="59"/>
        <end position="80"/>
    </location>
</feature>
<proteinExistence type="predicted"/>
<evidence type="ECO:0000256" key="10">
    <source>
        <dbReference type="ARBA" id="ARBA00022692"/>
    </source>
</evidence>
<gene>
    <name evidence="20" type="ORF">FHS09_000260</name>
</gene>
<comment type="subcellular location">
    <subcellularLocation>
        <location evidence="2 16">Cell inner membrane</location>
        <topology evidence="2 16">Multi-pass membrane protein</topology>
    </subcellularLocation>
</comment>
<dbReference type="GO" id="GO:0005886">
    <property type="term" value="C:plasma membrane"/>
    <property type="evidence" value="ECO:0007669"/>
    <property type="project" value="UniProtKB-SubCell"/>
</dbReference>
<evidence type="ECO:0000313" key="21">
    <source>
        <dbReference type="Proteomes" id="UP000535937"/>
    </source>
</evidence>
<dbReference type="InterPro" id="IPR000701">
    <property type="entry name" value="SuccDH_FuR_B_TM-su"/>
</dbReference>
<comment type="function">
    <text evidence="1 16">Membrane-anchoring subunit of succinate dehydrogenase (SDH).</text>
</comment>
<protein>
    <recommendedName>
        <fullName evidence="4 16">Succinate dehydrogenase hydrophobic membrane anchor subunit</fullName>
    </recommendedName>
</protein>
<evidence type="ECO:0000256" key="18">
    <source>
        <dbReference type="PIRSR" id="PIRSR000169-2"/>
    </source>
</evidence>
<evidence type="ECO:0000256" key="11">
    <source>
        <dbReference type="ARBA" id="ARBA00022723"/>
    </source>
</evidence>
<accession>A0A7W4Z8Q7</accession>
<feature type="transmembrane region" description="Helical" evidence="19">
    <location>
        <begin position="17"/>
        <end position="39"/>
    </location>
</feature>
<evidence type="ECO:0000256" key="12">
    <source>
        <dbReference type="ARBA" id="ARBA00022982"/>
    </source>
</evidence>
<keyword evidence="10 19" id="KW-0812">Transmembrane</keyword>
<sequence length="122" mass="13923">MVTTITSFGRSGTFDWLYQRVTAVLLTIYTFFIVGFIFLSKDFGYESWSALFAHRWMRVFTLLALLSTVVHAWIGLWSVITDYITNLLMGAKATVLRLVIELLLAAVAVFYTAWGIEILWGL</sequence>
<evidence type="ECO:0000256" key="2">
    <source>
        <dbReference type="ARBA" id="ARBA00004429"/>
    </source>
</evidence>
<dbReference type="GO" id="GO:0046872">
    <property type="term" value="F:metal ion binding"/>
    <property type="evidence" value="ECO:0007669"/>
    <property type="project" value="UniProtKB-KW"/>
</dbReference>
<keyword evidence="5 16" id="KW-0813">Transport</keyword>
<dbReference type="CDD" id="cd03494">
    <property type="entry name" value="SQR_TypeC_SdhD"/>
    <property type="match status" value="1"/>
</dbReference>
<keyword evidence="9 18" id="KW-0349">Heme</keyword>
<dbReference type="GO" id="GO:0017004">
    <property type="term" value="P:cytochrome complex assembly"/>
    <property type="evidence" value="ECO:0007669"/>
    <property type="project" value="TreeGrafter"/>
</dbReference>
<feature type="binding site" description="axial binding residue" evidence="18">
    <location>
        <position position="71"/>
    </location>
    <ligand>
        <name>heme</name>
        <dbReference type="ChEBI" id="CHEBI:30413"/>
        <note>ligand shared with second transmembrane subunit</note>
    </ligand>
    <ligandPart>
        <name>Fe</name>
        <dbReference type="ChEBI" id="CHEBI:18248"/>
    </ligandPart>
</feature>
<evidence type="ECO:0000256" key="8">
    <source>
        <dbReference type="ARBA" id="ARBA00022532"/>
    </source>
</evidence>
<reference evidence="20 21" key="1">
    <citation type="submission" date="2020-08" db="EMBL/GenBank/DDBJ databases">
        <title>Genomic Encyclopedia of Type Strains, Phase III (KMG-III): the genomes of soil and plant-associated and newly described type strains.</title>
        <authorList>
            <person name="Whitman W."/>
        </authorList>
    </citation>
    <scope>NUCLEOTIDE SEQUENCE [LARGE SCALE GENOMIC DNA]</scope>
    <source>
        <strain evidence="20 21">CECT 8799</strain>
    </source>
</reference>
<evidence type="ECO:0000256" key="3">
    <source>
        <dbReference type="ARBA" id="ARBA00005163"/>
    </source>
</evidence>
<comment type="caution">
    <text evidence="20">The sequence shown here is derived from an EMBL/GenBank/DDBJ whole genome shotgun (WGS) entry which is preliminary data.</text>
</comment>
<dbReference type="EMBL" id="JACHWZ010000001">
    <property type="protein sequence ID" value="MBB3059459.1"/>
    <property type="molecule type" value="Genomic_DNA"/>
</dbReference>
<name>A0A7W4Z8Q7_9GAMM</name>
<dbReference type="InterPro" id="IPR034804">
    <property type="entry name" value="SQR/QFR_C/D"/>
</dbReference>
<keyword evidence="7 16" id="KW-0997">Cell inner membrane</keyword>
<evidence type="ECO:0000256" key="19">
    <source>
        <dbReference type="SAM" id="Phobius"/>
    </source>
</evidence>
<keyword evidence="8 16" id="KW-0816">Tricarboxylic acid cycle</keyword>
<keyword evidence="6 16" id="KW-1003">Cell membrane</keyword>
<keyword evidence="13 19" id="KW-1133">Transmembrane helix</keyword>
<organism evidence="20 21">
    <name type="scientific">Microbulbifer rhizosphaerae</name>
    <dbReference type="NCBI Taxonomy" id="1562603"/>
    <lineage>
        <taxon>Bacteria</taxon>
        <taxon>Pseudomonadati</taxon>
        <taxon>Pseudomonadota</taxon>
        <taxon>Gammaproteobacteria</taxon>
        <taxon>Cellvibrionales</taxon>
        <taxon>Microbulbiferaceae</taxon>
        <taxon>Microbulbifer</taxon>
    </lineage>
</organism>
<comment type="cofactor">
    <cofactor evidence="18">
        <name>heme</name>
        <dbReference type="ChEBI" id="CHEBI:30413"/>
    </cofactor>
    <text evidence="18">The heme is bound between the two transmembrane subunits.</text>
</comment>
<evidence type="ECO:0000313" key="20">
    <source>
        <dbReference type="EMBL" id="MBB3059459.1"/>
    </source>
</evidence>
<evidence type="ECO:0000256" key="17">
    <source>
        <dbReference type="PIRSR" id="PIRSR000169-1"/>
    </source>
</evidence>
<dbReference type="GO" id="GO:0020037">
    <property type="term" value="F:heme binding"/>
    <property type="evidence" value="ECO:0007669"/>
    <property type="project" value="InterPro"/>
</dbReference>
<feature type="transmembrane region" description="Helical" evidence="19">
    <location>
        <begin position="100"/>
        <end position="120"/>
    </location>
</feature>
<keyword evidence="14 18" id="KW-0408">Iron</keyword>
<evidence type="ECO:0000256" key="5">
    <source>
        <dbReference type="ARBA" id="ARBA00022448"/>
    </source>
</evidence>
<dbReference type="PANTHER" id="PTHR38689">
    <property type="entry name" value="SUCCINATE DEHYDROGENASE HYDROPHOBIC MEMBRANE ANCHOR SUBUNIT"/>
    <property type="match status" value="1"/>
</dbReference>
<dbReference type="Gene3D" id="1.20.1300.10">
    <property type="entry name" value="Fumarate reductase/succinate dehydrogenase, transmembrane subunit"/>
    <property type="match status" value="1"/>
</dbReference>
<evidence type="ECO:0000256" key="14">
    <source>
        <dbReference type="ARBA" id="ARBA00023004"/>
    </source>
</evidence>
<evidence type="ECO:0000256" key="15">
    <source>
        <dbReference type="ARBA" id="ARBA00023136"/>
    </source>
</evidence>
<evidence type="ECO:0000256" key="6">
    <source>
        <dbReference type="ARBA" id="ARBA00022475"/>
    </source>
</evidence>
<dbReference type="GO" id="GO:0009055">
    <property type="term" value="F:electron transfer activity"/>
    <property type="evidence" value="ECO:0007669"/>
    <property type="project" value="TreeGrafter"/>
</dbReference>
<evidence type="ECO:0000256" key="13">
    <source>
        <dbReference type="ARBA" id="ARBA00022989"/>
    </source>
</evidence>
<dbReference type="InterPro" id="IPR014312">
    <property type="entry name" value="Succ_DH_anchor"/>
</dbReference>
<dbReference type="PIRSF" id="PIRSF000169">
    <property type="entry name" value="SDH_D"/>
    <property type="match status" value="1"/>
</dbReference>
<evidence type="ECO:0000256" key="16">
    <source>
        <dbReference type="PIRNR" id="PIRNR000169"/>
    </source>
</evidence>
<dbReference type="Pfam" id="PF01127">
    <property type="entry name" value="Sdh_cyt"/>
    <property type="match status" value="1"/>
</dbReference>
<dbReference type="PANTHER" id="PTHR38689:SF1">
    <property type="entry name" value="SUCCINATE DEHYDROGENASE HYDROPHOBIC MEMBRANE ANCHOR SUBUNIT"/>
    <property type="match status" value="1"/>
</dbReference>
<dbReference type="RefSeq" id="WP_183455862.1">
    <property type="nucleotide sequence ID" value="NZ_JACHWZ010000001.1"/>
</dbReference>
<keyword evidence="11 18" id="KW-0479">Metal-binding</keyword>
<keyword evidence="21" id="KW-1185">Reference proteome</keyword>
<dbReference type="SUPFAM" id="SSF81343">
    <property type="entry name" value="Fumarate reductase respiratory complex transmembrane subunits"/>
    <property type="match status" value="1"/>
</dbReference>
<keyword evidence="15 16" id="KW-0472">Membrane</keyword>
<comment type="pathway">
    <text evidence="3 16">Carbohydrate metabolism; tricarboxylic acid cycle.</text>
</comment>
<dbReference type="Proteomes" id="UP000535937">
    <property type="component" value="Unassembled WGS sequence"/>
</dbReference>
<dbReference type="AlphaFoldDB" id="A0A7W4Z8Q7"/>
<evidence type="ECO:0000256" key="1">
    <source>
        <dbReference type="ARBA" id="ARBA00004050"/>
    </source>
</evidence>
<dbReference type="NCBIfam" id="TIGR02968">
    <property type="entry name" value="succ_dehyd_anc"/>
    <property type="match status" value="1"/>
</dbReference>
<evidence type="ECO:0000256" key="9">
    <source>
        <dbReference type="ARBA" id="ARBA00022617"/>
    </source>
</evidence>
<evidence type="ECO:0000256" key="7">
    <source>
        <dbReference type="ARBA" id="ARBA00022519"/>
    </source>
</evidence>
<keyword evidence="12 16" id="KW-0249">Electron transport</keyword>
<evidence type="ECO:0000256" key="4">
    <source>
        <dbReference type="ARBA" id="ARBA00019425"/>
    </source>
</evidence>
<dbReference type="GO" id="GO:0006099">
    <property type="term" value="P:tricarboxylic acid cycle"/>
    <property type="evidence" value="ECO:0007669"/>
    <property type="project" value="UniProtKB-UniRule"/>
</dbReference>
<dbReference type="UniPathway" id="UPA00223"/>